<dbReference type="CDD" id="cd17524">
    <property type="entry name" value="RMtype1_S_EcoUTORF5051P-TRD2-CR2_like"/>
    <property type="match status" value="1"/>
</dbReference>
<evidence type="ECO:0000259" key="4">
    <source>
        <dbReference type="Pfam" id="PF01420"/>
    </source>
</evidence>
<keyword evidence="2" id="KW-0680">Restriction system</keyword>
<dbReference type="Pfam" id="PF01420">
    <property type="entry name" value="Methylase_S"/>
    <property type="match status" value="2"/>
</dbReference>
<dbReference type="PANTHER" id="PTHR30408:SF12">
    <property type="entry name" value="TYPE I RESTRICTION ENZYME MJAVIII SPECIFICITY SUBUNIT"/>
    <property type="match status" value="1"/>
</dbReference>
<name>A0A345XMU3_9ACTN</name>
<gene>
    <name evidence="5" type="ORF">DVA86_10150</name>
</gene>
<comment type="similarity">
    <text evidence="1">Belongs to the type-I restriction system S methylase family.</text>
</comment>
<keyword evidence="5" id="KW-0540">Nuclease</keyword>
<feature type="domain" description="Type I restriction modification DNA specificity" evidence="4">
    <location>
        <begin position="207"/>
        <end position="380"/>
    </location>
</feature>
<dbReference type="SUPFAM" id="SSF116734">
    <property type="entry name" value="DNA methylase specificity domain"/>
    <property type="match status" value="2"/>
</dbReference>
<dbReference type="GO" id="GO:0003677">
    <property type="term" value="F:DNA binding"/>
    <property type="evidence" value="ECO:0007669"/>
    <property type="project" value="UniProtKB-KW"/>
</dbReference>
<evidence type="ECO:0000256" key="2">
    <source>
        <dbReference type="ARBA" id="ARBA00022747"/>
    </source>
</evidence>
<dbReference type="EMBL" id="CP031320">
    <property type="protein sequence ID" value="AXK32959.1"/>
    <property type="molecule type" value="Genomic_DNA"/>
</dbReference>
<dbReference type="InterPro" id="IPR000055">
    <property type="entry name" value="Restrct_endonuc_typeI_TRD"/>
</dbReference>
<dbReference type="GO" id="GO:0004519">
    <property type="term" value="F:endonuclease activity"/>
    <property type="evidence" value="ECO:0007669"/>
    <property type="project" value="UniProtKB-KW"/>
</dbReference>
<proteinExistence type="inferred from homology"/>
<evidence type="ECO:0000256" key="1">
    <source>
        <dbReference type="ARBA" id="ARBA00010923"/>
    </source>
</evidence>
<dbReference type="InterPro" id="IPR052021">
    <property type="entry name" value="Type-I_RS_S_subunit"/>
</dbReference>
<dbReference type="PANTHER" id="PTHR30408">
    <property type="entry name" value="TYPE-1 RESTRICTION ENZYME ECOKI SPECIFICITY PROTEIN"/>
    <property type="match status" value="1"/>
</dbReference>
<dbReference type="CDD" id="cd17253">
    <property type="entry name" value="RMtype1_S_Eco933I-TRD2-CR2_like"/>
    <property type="match status" value="1"/>
</dbReference>
<accession>A0A345XMU3</accession>
<dbReference type="InterPro" id="IPR044946">
    <property type="entry name" value="Restrct_endonuc_typeI_TRD_sf"/>
</dbReference>
<reference evidence="5 6" key="1">
    <citation type="submission" date="2018-07" db="EMBL/GenBank/DDBJ databases">
        <title>Draft genome of the type strain Streptomyces armeniacus ATCC 15676.</title>
        <authorList>
            <person name="Labana P."/>
            <person name="Gosse J.T."/>
            <person name="Boddy C.N."/>
        </authorList>
    </citation>
    <scope>NUCLEOTIDE SEQUENCE [LARGE SCALE GENOMIC DNA]</scope>
    <source>
        <strain evidence="5 6">ATCC 15676</strain>
    </source>
</reference>
<feature type="domain" description="Type I restriction modification DNA specificity" evidence="4">
    <location>
        <begin position="10"/>
        <end position="173"/>
    </location>
</feature>
<keyword evidence="6" id="KW-1185">Reference proteome</keyword>
<protein>
    <submittedName>
        <fullName evidence="5">Restriction endonuclease subunit S</fullName>
    </submittedName>
</protein>
<dbReference type="Gene3D" id="3.90.220.20">
    <property type="entry name" value="DNA methylase specificity domains"/>
    <property type="match status" value="2"/>
</dbReference>
<evidence type="ECO:0000313" key="5">
    <source>
        <dbReference type="EMBL" id="AXK32959.1"/>
    </source>
</evidence>
<organism evidence="5 6">
    <name type="scientific">Streptomyces armeniacus</name>
    <dbReference type="NCBI Taxonomy" id="83291"/>
    <lineage>
        <taxon>Bacteria</taxon>
        <taxon>Bacillati</taxon>
        <taxon>Actinomycetota</taxon>
        <taxon>Actinomycetes</taxon>
        <taxon>Kitasatosporales</taxon>
        <taxon>Streptomycetaceae</taxon>
        <taxon>Streptomyces</taxon>
    </lineage>
</organism>
<dbReference type="RefSeq" id="WP_208877527.1">
    <property type="nucleotide sequence ID" value="NZ_CP031320.1"/>
</dbReference>
<dbReference type="Proteomes" id="UP000254425">
    <property type="component" value="Chromosome"/>
</dbReference>
<dbReference type="GO" id="GO:0009307">
    <property type="term" value="P:DNA restriction-modification system"/>
    <property type="evidence" value="ECO:0007669"/>
    <property type="project" value="UniProtKB-KW"/>
</dbReference>
<dbReference type="REBASE" id="265221">
    <property type="entry name" value="S.Sar15676ORF10145P"/>
</dbReference>
<evidence type="ECO:0000313" key="6">
    <source>
        <dbReference type="Proteomes" id="UP000254425"/>
    </source>
</evidence>
<sequence length="403" mass="44782">MSGDDGVRWVPVGELGEVRMGKQLSPSSLNSGRPHPYLRVANVLHGRIDFSDVKTMGFTSSELATYSLKPGDILLNEGQSLELVGRSAVYDGPEGEYCFQNTLVRFRVGPDVLPGYAQQIFTHWLANSVFAGIAKKTTSIAHLGADRFARLKFPLRPIAEQRRIVEALGSVADTERAVESTIAKLRSMREATLLSAIPLDGHSTKPGWTNVPLKEVVPSVQYGISEALDRDERGLPTLRMNNLRNGKPDVTELRYCPTPVREDLLLKGGDVLFNRTNSIDHVGKAGIWRGELPRATFASYLVRLHPDTKRLSPEYLVEWLRHPLTVQRVRAIATVAVQQVNVNPSRLRELTIALPIAPDRQHQIVSTLASMDDRINRELEALAKTRKLKRALADDLLSGKIRV</sequence>
<dbReference type="KEGG" id="sarm:DVA86_10150"/>
<evidence type="ECO:0000256" key="3">
    <source>
        <dbReference type="ARBA" id="ARBA00023125"/>
    </source>
</evidence>
<keyword evidence="5" id="KW-0255">Endonuclease</keyword>
<dbReference type="AlphaFoldDB" id="A0A345XMU3"/>
<keyword evidence="5" id="KW-0378">Hydrolase</keyword>
<keyword evidence="3" id="KW-0238">DNA-binding</keyword>